<dbReference type="SUPFAM" id="SSF56219">
    <property type="entry name" value="DNase I-like"/>
    <property type="match status" value="1"/>
</dbReference>
<gene>
    <name evidence="1" type="ORF">Cgig2_002598</name>
</gene>
<evidence type="ECO:0000313" key="1">
    <source>
        <dbReference type="EMBL" id="KAJ8421701.1"/>
    </source>
</evidence>
<dbReference type="EMBL" id="JAKOGI010002586">
    <property type="protein sequence ID" value="KAJ8421701.1"/>
    <property type="molecule type" value="Genomic_DNA"/>
</dbReference>
<proteinExistence type="predicted"/>
<comment type="caution">
    <text evidence="1">The sequence shown here is derived from an EMBL/GenBank/DDBJ whole genome shotgun (WGS) entry which is preliminary data.</text>
</comment>
<dbReference type="Gene3D" id="3.60.10.10">
    <property type="entry name" value="Endonuclease/exonuclease/phosphatase"/>
    <property type="match status" value="1"/>
</dbReference>
<dbReference type="PANTHER" id="PTHR33710">
    <property type="entry name" value="BNAC02G09200D PROTEIN"/>
    <property type="match status" value="1"/>
</dbReference>
<evidence type="ECO:0008006" key="3">
    <source>
        <dbReference type="Google" id="ProtNLM"/>
    </source>
</evidence>
<accession>A0A9Q1JIQ6</accession>
<organism evidence="1 2">
    <name type="scientific">Carnegiea gigantea</name>
    <dbReference type="NCBI Taxonomy" id="171969"/>
    <lineage>
        <taxon>Eukaryota</taxon>
        <taxon>Viridiplantae</taxon>
        <taxon>Streptophyta</taxon>
        <taxon>Embryophyta</taxon>
        <taxon>Tracheophyta</taxon>
        <taxon>Spermatophyta</taxon>
        <taxon>Magnoliopsida</taxon>
        <taxon>eudicotyledons</taxon>
        <taxon>Gunneridae</taxon>
        <taxon>Pentapetalae</taxon>
        <taxon>Caryophyllales</taxon>
        <taxon>Cactineae</taxon>
        <taxon>Cactaceae</taxon>
        <taxon>Cactoideae</taxon>
        <taxon>Echinocereeae</taxon>
        <taxon>Carnegiea</taxon>
    </lineage>
</organism>
<name>A0A9Q1JIQ6_9CARY</name>
<evidence type="ECO:0000313" key="2">
    <source>
        <dbReference type="Proteomes" id="UP001153076"/>
    </source>
</evidence>
<dbReference type="AlphaFoldDB" id="A0A9Q1JIQ6"/>
<keyword evidence="2" id="KW-1185">Reference proteome</keyword>
<reference evidence="1" key="1">
    <citation type="submission" date="2022-04" db="EMBL/GenBank/DDBJ databases">
        <title>Carnegiea gigantea Genome sequencing and assembly v2.</title>
        <authorList>
            <person name="Copetti D."/>
            <person name="Sanderson M.J."/>
            <person name="Burquez A."/>
            <person name="Wojciechowski M.F."/>
        </authorList>
    </citation>
    <scope>NUCLEOTIDE SEQUENCE</scope>
    <source>
        <strain evidence="1">SGP5-SGP5p</strain>
        <tissue evidence="1">Aerial part</tissue>
    </source>
</reference>
<dbReference type="InterPro" id="IPR036691">
    <property type="entry name" value="Endo/exonu/phosph_ase_sf"/>
</dbReference>
<protein>
    <recommendedName>
        <fullName evidence="3">Reverse transcriptase</fullName>
    </recommendedName>
</protein>
<dbReference type="PANTHER" id="PTHR33710:SF71">
    <property type="entry name" value="ENDONUCLEASE_EXONUCLEASE_PHOSPHATASE DOMAIN-CONTAINING PROTEIN"/>
    <property type="match status" value="1"/>
</dbReference>
<dbReference type="OrthoDB" id="1742302at2759"/>
<sequence length="225" mass="26746">MTEAWCILGDFNSVLYKEDRMGGNEILDHELEDLNNLLHTYELWTGAYFSWTNETIWSRINRVLINAYWFGTFEFTLIHYLTNGLSDHTPMLIEYSSSPKPKSKFQFYDMGDFLNKLRPHLKQLNRDYFADLRAQQDKAKSNIQLTFQHDQRNYNLLQEEKIARDRYVNILSSSISLMQQQCKVEWIKHGDDIIRFFFAKAKQKKLASYIFTIKDPQGNQVEAFE</sequence>
<dbReference type="Proteomes" id="UP001153076">
    <property type="component" value="Unassembled WGS sequence"/>
</dbReference>